<proteinExistence type="predicted"/>
<organism evidence="1 2">
    <name type="scientific">Cellvibrio polysaccharolyticus</name>
    <dbReference type="NCBI Taxonomy" id="2082724"/>
    <lineage>
        <taxon>Bacteria</taxon>
        <taxon>Pseudomonadati</taxon>
        <taxon>Pseudomonadota</taxon>
        <taxon>Gammaproteobacteria</taxon>
        <taxon>Cellvibrionales</taxon>
        <taxon>Cellvibrionaceae</taxon>
        <taxon>Cellvibrio</taxon>
    </lineage>
</organism>
<dbReference type="AlphaFoldDB" id="A0A928V3K2"/>
<accession>A0A928V3K2</accession>
<dbReference type="Proteomes" id="UP000652567">
    <property type="component" value="Unassembled WGS sequence"/>
</dbReference>
<dbReference type="EMBL" id="PRDL01000001">
    <property type="protein sequence ID" value="MBE8717637.1"/>
    <property type="molecule type" value="Genomic_DNA"/>
</dbReference>
<sequence>MRPYAAGLSAIDFQYLYTELDNADPGQNRITHVNGQAAVWKNKIPIMQNSPARLTHPLAAKRMIVSSLWPAIINNQRINNTARGKCTNADWQLKIKKPAI</sequence>
<comment type="caution">
    <text evidence="1">The sequence shown here is derived from an EMBL/GenBank/DDBJ whole genome shotgun (WGS) entry which is preliminary data.</text>
</comment>
<keyword evidence="2" id="KW-1185">Reference proteome</keyword>
<evidence type="ECO:0000313" key="1">
    <source>
        <dbReference type="EMBL" id="MBE8717637.1"/>
    </source>
</evidence>
<gene>
    <name evidence="1" type="ORF">C4F51_10605</name>
</gene>
<reference evidence="1" key="1">
    <citation type="submission" date="2018-07" db="EMBL/GenBank/DDBJ databases">
        <title>Genome assembly of strain Ka43.</title>
        <authorList>
            <person name="Kukolya J."/>
            <person name="Nagy I."/>
            <person name="Horvath B."/>
            <person name="Toth A."/>
        </authorList>
    </citation>
    <scope>NUCLEOTIDE SEQUENCE</scope>
    <source>
        <strain evidence="1">KB43</strain>
    </source>
</reference>
<name>A0A928V3K2_9GAMM</name>
<protein>
    <submittedName>
        <fullName evidence="1">Uncharacterized protein</fullName>
    </submittedName>
</protein>
<evidence type="ECO:0000313" key="2">
    <source>
        <dbReference type="Proteomes" id="UP000652567"/>
    </source>
</evidence>